<dbReference type="Proteomes" id="UP000583127">
    <property type="component" value="Unassembled WGS sequence"/>
</dbReference>
<dbReference type="GO" id="GO:0016020">
    <property type="term" value="C:membrane"/>
    <property type="evidence" value="ECO:0007669"/>
    <property type="project" value="UniProtKB-SubCell"/>
</dbReference>
<dbReference type="AlphaFoldDB" id="A0A7X9X4N3"/>
<dbReference type="Gene3D" id="1.20.1250.20">
    <property type="entry name" value="MFS general substrate transporter like domains"/>
    <property type="match status" value="1"/>
</dbReference>
<feature type="transmembrane region" description="Helical" evidence="5">
    <location>
        <begin position="226"/>
        <end position="249"/>
    </location>
</feature>
<feature type="chain" id="PRO_5030711841" evidence="6">
    <location>
        <begin position="37"/>
        <end position="535"/>
    </location>
</feature>
<dbReference type="InterPro" id="IPR011701">
    <property type="entry name" value="MFS"/>
</dbReference>
<evidence type="ECO:0000256" key="4">
    <source>
        <dbReference type="ARBA" id="ARBA00023136"/>
    </source>
</evidence>
<evidence type="ECO:0000256" key="1">
    <source>
        <dbReference type="ARBA" id="ARBA00004141"/>
    </source>
</evidence>
<feature type="domain" description="Major facilitator superfamily (MFS) profile" evidence="7">
    <location>
        <begin position="13"/>
        <end position="499"/>
    </location>
</feature>
<protein>
    <submittedName>
        <fullName evidence="8">MFS transporter</fullName>
    </submittedName>
</protein>
<dbReference type="PANTHER" id="PTHR42718:SF49">
    <property type="entry name" value="EXPORT PROTEIN"/>
    <property type="match status" value="1"/>
</dbReference>
<evidence type="ECO:0000259" key="7">
    <source>
        <dbReference type="PROSITE" id="PS50850"/>
    </source>
</evidence>
<comment type="subcellular location">
    <subcellularLocation>
        <location evidence="1">Membrane</location>
        <topology evidence="1">Multi-pass membrane protein</topology>
    </subcellularLocation>
</comment>
<dbReference type="InterPro" id="IPR005829">
    <property type="entry name" value="Sugar_transporter_CS"/>
</dbReference>
<evidence type="ECO:0000313" key="9">
    <source>
        <dbReference type="Proteomes" id="UP000583127"/>
    </source>
</evidence>
<feature type="transmembrane region" description="Helical" evidence="5">
    <location>
        <begin position="169"/>
        <end position="188"/>
    </location>
</feature>
<evidence type="ECO:0000256" key="6">
    <source>
        <dbReference type="SAM" id="SignalP"/>
    </source>
</evidence>
<dbReference type="InterPro" id="IPR036259">
    <property type="entry name" value="MFS_trans_sf"/>
</dbReference>
<keyword evidence="9" id="KW-1185">Reference proteome</keyword>
<dbReference type="RefSeq" id="WP_169497623.1">
    <property type="nucleotide sequence ID" value="NZ_JABBFZ010000004.1"/>
</dbReference>
<feature type="transmembrane region" description="Helical" evidence="5">
    <location>
        <begin position="476"/>
        <end position="495"/>
    </location>
</feature>
<evidence type="ECO:0000256" key="2">
    <source>
        <dbReference type="ARBA" id="ARBA00022692"/>
    </source>
</evidence>
<name>A0A7X9X4N3_9BURK</name>
<dbReference type="PANTHER" id="PTHR42718">
    <property type="entry name" value="MAJOR FACILITATOR SUPERFAMILY MULTIDRUG TRANSPORTER MFSC"/>
    <property type="match status" value="1"/>
</dbReference>
<evidence type="ECO:0000313" key="8">
    <source>
        <dbReference type="EMBL" id="NML31336.1"/>
    </source>
</evidence>
<gene>
    <name evidence="8" type="ORF">HHL14_10880</name>
</gene>
<dbReference type="CDD" id="cd17321">
    <property type="entry name" value="MFS_MMR_MDR_like"/>
    <property type="match status" value="1"/>
</dbReference>
<proteinExistence type="predicted"/>
<organism evidence="8 9">
    <name type="scientific">Paraburkholderia antibiotica</name>
    <dbReference type="NCBI Taxonomy" id="2728839"/>
    <lineage>
        <taxon>Bacteria</taxon>
        <taxon>Pseudomonadati</taxon>
        <taxon>Pseudomonadota</taxon>
        <taxon>Betaproteobacteria</taxon>
        <taxon>Burkholderiales</taxon>
        <taxon>Burkholderiaceae</taxon>
        <taxon>Paraburkholderia</taxon>
    </lineage>
</organism>
<dbReference type="PROSITE" id="PS50850">
    <property type="entry name" value="MFS"/>
    <property type="match status" value="1"/>
</dbReference>
<dbReference type="PRINTS" id="PR01036">
    <property type="entry name" value="TCRTETB"/>
</dbReference>
<feature type="transmembrane region" description="Helical" evidence="5">
    <location>
        <begin position="361"/>
        <end position="383"/>
    </location>
</feature>
<feature type="transmembrane region" description="Helical" evidence="5">
    <location>
        <begin position="404"/>
        <end position="422"/>
    </location>
</feature>
<feature type="transmembrane region" description="Helical" evidence="5">
    <location>
        <begin position="110"/>
        <end position="128"/>
    </location>
</feature>
<keyword evidence="6" id="KW-0732">Signal</keyword>
<comment type="caution">
    <text evidence="8">The sequence shown here is derived from an EMBL/GenBank/DDBJ whole genome shotgun (WGS) entry which is preliminary data.</text>
</comment>
<dbReference type="SUPFAM" id="SSF103473">
    <property type="entry name" value="MFS general substrate transporter"/>
    <property type="match status" value="1"/>
</dbReference>
<feature type="transmembrane region" description="Helical" evidence="5">
    <location>
        <begin position="269"/>
        <end position="291"/>
    </location>
</feature>
<dbReference type="GO" id="GO:0022857">
    <property type="term" value="F:transmembrane transporter activity"/>
    <property type="evidence" value="ECO:0007669"/>
    <property type="project" value="InterPro"/>
</dbReference>
<dbReference type="InterPro" id="IPR020846">
    <property type="entry name" value="MFS_dom"/>
</dbReference>
<feature type="transmembrane region" description="Helical" evidence="5">
    <location>
        <begin position="140"/>
        <end position="163"/>
    </location>
</feature>
<reference evidence="8 9" key="1">
    <citation type="submission" date="2020-04" db="EMBL/GenBank/DDBJ databases">
        <title>Paraburkholderia sp. G-4-1-8 isolated from soil.</title>
        <authorList>
            <person name="Dahal R.H."/>
        </authorList>
    </citation>
    <scope>NUCLEOTIDE SEQUENCE [LARGE SCALE GENOMIC DNA]</scope>
    <source>
        <strain evidence="8 9">G-4-1-8</strain>
    </source>
</reference>
<keyword evidence="2 5" id="KW-0812">Transmembrane</keyword>
<feature type="transmembrane region" description="Helical" evidence="5">
    <location>
        <begin position="328"/>
        <end position="349"/>
    </location>
</feature>
<dbReference type="Pfam" id="PF07690">
    <property type="entry name" value="MFS_1"/>
    <property type="match status" value="1"/>
</dbReference>
<feature type="transmembrane region" description="Helical" evidence="5">
    <location>
        <begin position="52"/>
        <end position="69"/>
    </location>
</feature>
<feature type="transmembrane region" description="Helical" evidence="5">
    <location>
        <begin position="81"/>
        <end position="104"/>
    </location>
</feature>
<evidence type="ECO:0000256" key="3">
    <source>
        <dbReference type="ARBA" id="ARBA00022989"/>
    </source>
</evidence>
<keyword evidence="3 5" id="KW-1133">Transmembrane helix</keyword>
<dbReference type="EMBL" id="JABBFZ010000004">
    <property type="protein sequence ID" value="NML31336.1"/>
    <property type="molecule type" value="Genomic_DNA"/>
</dbReference>
<dbReference type="PROSITE" id="PS00216">
    <property type="entry name" value="SUGAR_TRANSPORT_1"/>
    <property type="match status" value="1"/>
</dbReference>
<evidence type="ECO:0000256" key="5">
    <source>
        <dbReference type="SAM" id="Phobius"/>
    </source>
</evidence>
<feature type="transmembrane region" description="Helical" evidence="5">
    <location>
        <begin position="303"/>
        <end position="321"/>
    </location>
</feature>
<keyword evidence="4 5" id="KW-0472">Membrane</keyword>
<accession>A0A7X9X4N3</accession>
<sequence length="535" mass="54626">MVSTNSPDSTRRLVVLAAVCMAALALPLAFSGGAVATPSIGRNLGGGPVAMNWVTNAFMLAFGSLLMAAGTLADRFGRKRVFACGVAGFTLTSLALGFAPSIVVVDLLRAVQGVAAAAALAGGTAALAQEFDGHARTRAFSALGTTFGIGLAFGPVLAGWLIAQFDWRAIFAAGAIAGALSLGFGVPRMRESRDPHARELDWGGTVTFTAALTCFTWGVIEAPSRGWSAAAVVGPLAASIAFAVTFIIVESRVARPMLDLSLFRYPRFVGVQVLPIATCYCYIVLLVVLPLRFIGVDGYDEVHAGWLMLALSAPMLVVPSVAATLTRWMSAGAISGIGLMIAAVGLYALSGALRTGAGANAIAPMLAIGIGAGMPWGLMDGLSVSVVPKSRAGMATGIFSTTRVAGEGIALAVVGAMLAALAQGRLRVAVPHAEPAAVAEAAALLATGDLAHAAARLPDVAHATLQASYHAAFGRLLDGLTVVTLLCALAAFAFLSRVRVQDPQFGADAGDSHVLPSMPTADVVSPVVELARDDH</sequence>
<feature type="signal peptide" evidence="6">
    <location>
        <begin position="1"/>
        <end position="36"/>
    </location>
</feature>